<reference evidence="2 3" key="1">
    <citation type="journal article" date="2006" name="BMC Genomics">
        <title>The genome of the square archaeon Haloquadratum walsbyi: life at the limits of water activity.</title>
        <authorList>
            <person name="Bolhuis H.H."/>
            <person name="Palm P.P."/>
            <person name="Wende A.W."/>
            <person name="Falb M.M."/>
            <person name="Rampp M.M."/>
            <person name="Rodriguez-Valera F.F."/>
            <person name="Pfeiffer F.F."/>
            <person name="Oesterhelt D.D."/>
        </authorList>
    </citation>
    <scope>NUCLEOTIDE SEQUENCE [LARGE SCALE GENOMIC DNA]</scope>
    <source>
        <strain evidence="3">DSM 16790 / HBSQ001</strain>
    </source>
</reference>
<dbReference type="InterPro" id="IPR037523">
    <property type="entry name" value="VOC_core"/>
</dbReference>
<keyword evidence="3" id="KW-1185">Reference proteome</keyword>
<organism evidence="2 3">
    <name type="scientific">Haloquadratum walsbyi (strain DSM 16790 / HBSQ001)</name>
    <dbReference type="NCBI Taxonomy" id="362976"/>
    <lineage>
        <taxon>Archaea</taxon>
        <taxon>Methanobacteriati</taxon>
        <taxon>Methanobacteriota</taxon>
        <taxon>Stenosarchaea group</taxon>
        <taxon>Halobacteria</taxon>
        <taxon>Halobacteriales</taxon>
        <taxon>Haloferacaceae</taxon>
        <taxon>Haloquadratum</taxon>
    </lineage>
</organism>
<dbReference type="Proteomes" id="UP000001975">
    <property type="component" value="Chromosome"/>
</dbReference>
<dbReference type="Gene3D" id="3.10.180.10">
    <property type="entry name" value="2,3-Dihydroxybiphenyl 1,2-Dioxygenase, domain 1"/>
    <property type="match status" value="1"/>
</dbReference>
<dbReference type="eggNOG" id="arCOG02709">
    <property type="taxonomic scope" value="Archaea"/>
</dbReference>
<dbReference type="KEGG" id="hwa:HQ_2187A"/>
<dbReference type="GeneID" id="4192785"/>
<gene>
    <name evidence="2" type="ordered locus">HQ_2187A</name>
</gene>
<dbReference type="SUPFAM" id="SSF54593">
    <property type="entry name" value="Glyoxalase/Bleomycin resistance protein/Dihydroxybiphenyl dioxygenase"/>
    <property type="match status" value="1"/>
</dbReference>
<dbReference type="Pfam" id="PF00903">
    <property type="entry name" value="Glyoxalase"/>
    <property type="match status" value="1"/>
</dbReference>
<dbReference type="EMBL" id="AM180088">
    <property type="protein sequence ID" value="CAJ52313.1"/>
    <property type="molecule type" value="Genomic_DNA"/>
</dbReference>
<dbReference type="AlphaFoldDB" id="Q18I64"/>
<sequence length="172" mass="19293">MSSTLTENPQLTHVSVVAADVEESTKFYQDVLGAESIATPQLGTQADFDTEEHPNLQMLQIGDVQLHLWNDPAREIESIKFAHFGVHVDEFTDVYEQARQRDIFATVGSDTAPPQVFEFNGTAQMYIHDPTGNLIEVDHPDIDALDQSVFKNIVHRETSGPDRHIYSDLITN</sequence>
<dbReference type="InterPro" id="IPR004360">
    <property type="entry name" value="Glyas_Fos-R_dOase_dom"/>
</dbReference>
<dbReference type="CDD" id="cd06587">
    <property type="entry name" value="VOC"/>
    <property type="match status" value="1"/>
</dbReference>
<dbReference type="RefSeq" id="WP_011571447.1">
    <property type="nucleotide sequence ID" value="NC_008212.1"/>
</dbReference>
<evidence type="ECO:0000259" key="1">
    <source>
        <dbReference type="PROSITE" id="PS51819"/>
    </source>
</evidence>
<dbReference type="HOGENOM" id="CLU_046006_12_4_2"/>
<dbReference type="InterPro" id="IPR029068">
    <property type="entry name" value="Glyas_Bleomycin-R_OHBP_Dase"/>
</dbReference>
<accession>Q18I64</accession>
<evidence type="ECO:0000313" key="3">
    <source>
        <dbReference type="Proteomes" id="UP000001975"/>
    </source>
</evidence>
<protein>
    <recommendedName>
        <fullName evidence="1">VOC domain-containing protein</fullName>
    </recommendedName>
</protein>
<name>Q18I64_HALWD</name>
<feature type="domain" description="VOC" evidence="1">
    <location>
        <begin position="10"/>
        <end position="140"/>
    </location>
</feature>
<evidence type="ECO:0000313" key="2">
    <source>
        <dbReference type="EMBL" id="CAJ52313.1"/>
    </source>
</evidence>
<proteinExistence type="predicted"/>
<dbReference type="PROSITE" id="PS51819">
    <property type="entry name" value="VOC"/>
    <property type="match status" value="1"/>
</dbReference>
<dbReference type="STRING" id="362976.HQ_2187A"/>